<dbReference type="Proteomes" id="UP000271162">
    <property type="component" value="Unassembled WGS sequence"/>
</dbReference>
<evidence type="ECO:0000313" key="3">
    <source>
        <dbReference type="Proteomes" id="UP000271162"/>
    </source>
</evidence>
<keyword evidence="3" id="KW-1185">Reference proteome</keyword>
<proteinExistence type="predicted"/>
<evidence type="ECO:0000313" key="2">
    <source>
        <dbReference type="EMBL" id="VDL72089.1"/>
    </source>
</evidence>
<gene>
    <name evidence="2" type="ORF">NBR_LOCUS8500</name>
</gene>
<organism evidence="4">
    <name type="scientific">Nippostrongylus brasiliensis</name>
    <name type="common">Rat hookworm</name>
    <dbReference type="NCBI Taxonomy" id="27835"/>
    <lineage>
        <taxon>Eukaryota</taxon>
        <taxon>Metazoa</taxon>
        <taxon>Ecdysozoa</taxon>
        <taxon>Nematoda</taxon>
        <taxon>Chromadorea</taxon>
        <taxon>Rhabditida</taxon>
        <taxon>Rhabditina</taxon>
        <taxon>Rhabditomorpha</taxon>
        <taxon>Strongyloidea</taxon>
        <taxon>Heligmosomidae</taxon>
        <taxon>Nippostrongylus</taxon>
    </lineage>
</organism>
<feature type="compositionally biased region" description="Polar residues" evidence="1">
    <location>
        <begin position="289"/>
        <end position="298"/>
    </location>
</feature>
<dbReference type="EMBL" id="UYSL01020014">
    <property type="protein sequence ID" value="VDL72089.1"/>
    <property type="molecule type" value="Genomic_DNA"/>
</dbReference>
<sequence length="340" mass="38867">MNRISEIETILHRLVLIDETSLIVNSDWNDVADDIVRSISSMTSIDDIFVILDKMGKDVSTSLYDVCGVRVTSLLFAEIATSCSDVSYESAANAFNREIFSRCVQIVEAADKKGHIELQMISLAHHSYIAMVNEADRTEDALKLAKWWNKFLEGVERGRPNNEMLEILEMRATALESLIDLDDNNRDAHVQKLADVLIRSYKMSCIVNRHFNSRTLRRLELIADWLEEYKHGDDHDVSEVQNLLQDGIDEAFVDRHHYEVETEVNLRQRRDLNYIMCCEILRSLCQRSSPAPSITSYDVTKENGRTASSLEDRKSWAASPEVLESDDDCRSPSSDVVIRF</sequence>
<name>A0A0N4XZB1_NIPBR</name>
<dbReference type="OMA" id="DMCLISL"/>
<reference evidence="4" key="1">
    <citation type="submission" date="2017-02" db="UniProtKB">
        <authorList>
            <consortium name="WormBaseParasite"/>
        </authorList>
    </citation>
    <scope>IDENTIFICATION</scope>
</reference>
<feature type="compositionally biased region" description="Basic and acidic residues" evidence="1">
    <location>
        <begin position="299"/>
        <end position="315"/>
    </location>
</feature>
<reference evidence="2 3" key="2">
    <citation type="submission" date="2018-11" db="EMBL/GenBank/DDBJ databases">
        <authorList>
            <consortium name="Pathogen Informatics"/>
        </authorList>
    </citation>
    <scope>NUCLEOTIDE SEQUENCE [LARGE SCALE GENOMIC DNA]</scope>
</reference>
<evidence type="ECO:0000313" key="4">
    <source>
        <dbReference type="WBParaSite" id="NBR_0000849901-mRNA-1"/>
    </source>
</evidence>
<dbReference type="WBParaSite" id="NBR_0000849901-mRNA-1">
    <property type="protein sequence ID" value="NBR_0000849901-mRNA-1"/>
    <property type="gene ID" value="NBR_0000849901"/>
</dbReference>
<dbReference type="AlphaFoldDB" id="A0A0N4XZB1"/>
<evidence type="ECO:0000256" key="1">
    <source>
        <dbReference type="SAM" id="MobiDB-lite"/>
    </source>
</evidence>
<accession>A0A0N4XZB1</accession>
<feature type="region of interest" description="Disordered" evidence="1">
    <location>
        <begin position="289"/>
        <end position="335"/>
    </location>
</feature>
<protein>
    <submittedName>
        <fullName evidence="2 4">Uncharacterized protein</fullName>
    </submittedName>
</protein>